<sequence>MTSATSGSGGPAWALSTLLAVAVVLAVGSCQRPGPEPWQEVPTGAPAETHSSSPVPTYSPMVGPARLGTFPLRGIGRVLTDTHGRTVYVDSEPPNAEEPRCAAVCTNIWHPVTVGSAEVRSEAKGVLVRFGTLPLPRQGGLHQLTVDGRRLYTFVPDVRPGQTRGQGFRTGDQAGLVYTWSAVVVPASAPTSIPLRP</sequence>
<dbReference type="EMBL" id="JACBZH010000001">
    <property type="protein sequence ID" value="NYH93602.1"/>
    <property type="molecule type" value="Genomic_DNA"/>
</dbReference>
<dbReference type="AlphaFoldDB" id="A0A852ZPZ8"/>
<dbReference type="RefSeq" id="WP_179791105.1">
    <property type="nucleotide sequence ID" value="NZ_BAAARR010000012.1"/>
</dbReference>
<keyword evidence="2" id="KW-0449">Lipoprotein</keyword>
<dbReference type="PANTHER" id="PTHR39335:SF1">
    <property type="entry name" value="BLL4220 PROTEIN"/>
    <property type="match status" value="1"/>
</dbReference>
<evidence type="ECO:0000313" key="3">
    <source>
        <dbReference type="Proteomes" id="UP000579605"/>
    </source>
</evidence>
<gene>
    <name evidence="2" type="ORF">F4554_006240</name>
</gene>
<evidence type="ECO:0000313" key="2">
    <source>
        <dbReference type="EMBL" id="NYH93602.1"/>
    </source>
</evidence>
<dbReference type="Proteomes" id="UP000579605">
    <property type="component" value="Unassembled WGS sequence"/>
</dbReference>
<accession>A0A852ZPZ8</accession>
<protein>
    <submittedName>
        <fullName evidence="2">Putative lipoprotein with Yx(FWY)xxD motif</fullName>
    </submittedName>
</protein>
<proteinExistence type="predicted"/>
<dbReference type="PANTHER" id="PTHR39335">
    <property type="entry name" value="BLL4220 PROTEIN"/>
    <property type="match status" value="1"/>
</dbReference>
<dbReference type="GO" id="GO:0043448">
    <property type="term" value="P:alkane catabolic process"/>
    <property type="evidence" value="ECO:0007669"/>
    <property type="project" value="TreeGrafter"/>
</dbReference>
<reference evidence="2 3" key="1">
    <citation type="submission" date="2020-07" db="EMBL/GenBank/DDBJ databases">
        <title>Sequencing the genomes of 1000 actinobacteria strains.</title>
        <authorList>
            <person name="Klenk H.-P."/>
        </authorList>
    </citation>
    <scope>NUCLEOTIDE SEQUENCE [LARGE SCALE GENOMIC DNA]</scope>
    <source>
        <strain evidence="2 3">DSM 18448</strain>
    </source>
</reference>
<organism evidence="2 3">
    <name type="scientific">Actinopolymorpha rutila</name>
    <dbReference type="NCBI Taxonomy" id="446787"/>
    <lineage>
        <taxon>Bacteria</taxon>
        <taxon>Bacillati</taxon>
        <taxon>Actinomycetota</taxon>
        <taxon>Actinomycetes</taxon>
        <taxon>Propionibacteriales</taxon>
        <taxon>Actinopolymorphaceae</taxon>
        <taxon>Actinopolymorpha</taxon>
    </lineage>
</organism>
<keyword evidence="3" id="KW-1185">Reference proteome</keyword>
<feature type="region of interest" description="Disordered" evidence="1">
    <location>
        <begin position="32"/>
        <end position="60"/>
    </location>
</feature>
<evidence type="ECO:0000256" key="1">
    <source>
        <dbReference type="SAM" id="MobiDB-lite"/>
    </source>
</evidence>
<name>A0A852ZPZ8_9ACTN</name>
<comment type="caution">
    <text evidence="2">The sequence shown here is derived from an EMBL/GenBank/DDBJ whole genome shotgun (WGS) entry which is preliminary data.</text>
</comment>